<organism evidence="3 4">
    <name type="scientific">Dactylonectria macrodidyma</name>
    <dbReference type="NCBI Taxonomy" id="307937"/>
    <lineage>
        <taxon>Eukaryota</taxon>
        <taxon>Fungi</taxon>
        <taxon>Dikarya</taxon>
        <taxon>Ascomycota</taxon>
        <taxon>Pezizomycotina</taxon>
        <taxon>Sordariomycetes</taxon>
        <taxon>Hypocreomycetidae</taxon>
        <taxon>Hypocreales</taxon>
        <taxon>Nectriaceae</taxon>
        <taxon>Dactylonectria</taxon>
    </lineage>
</organism>
<evidence type="ECO:0000256" key="2">
    <source>
        <dbReference type="SAM" id="MobiDB-lite"/>
    </source>
</evidence>
<dbReference type="AlphaFoldDB" id="A0A9P9E5P7"/>
<proteinExistence type="predicted"/>
<dbReference type="Proteomes" id="UP000738349">
    <property type="component" value="Unassembled WGS sequence"/>
</dbReference>
<feature type="coiled-coil region" evidence="1">
    <location>
        <begin position="36"/>
        <end position="84"/>
    </location>
</feature>
<protein>
    <submittedName>
        <fullName evidence="3">Uncharacterized protein</fullName>
    </submittedName>
</protein>
<evidence type="ECO:0000313" key="4">
    <source>
        <dbReference type="Proteomes" id="UP000738349"/>
    </source>
</evidence>
<dbReference type="OrthoDB" id="4996438at2759"/>
<accession>A0A9P9E5P7</accession>
<dbReference type="EMBL" id="JAGMUV010000017">
    <property type="protein sequence ID" value="KAH7131181.1"/>
    <property type="molecule type" value="Genomic_DNA"/>
</dbReference>
<evidence type="ECO:0000313" key="3">
    <source>
        <dbReference type="EMBL" id="KAH7131181.1"/>
    </source>
</evidence>
<feature type="region of interest" description="Disordered" evidence="2">
    <location>
        <begin position="1"/>
        <end position="34"/>
    </location>
</feature>
<sequence>MYRKEKKLPALPPNRDQMPPAAPHSQSSTSHDNGILMWLEEDNMNLRREVEKLRRMVVEQDTKIRVLQEQKSGHSRQLDQQTQQAARLFRAIRSAVEAYRNSSSDLAQESTPSEKIGDHGAFSNSDDEWP</sequence>
<gene>
    <name evidence="3" type="ORF">EDB81DRAFT_906165</name>
</gene>
<keyword evidence="1" id="KW-0175">Coiled coil</keyword>
<feature type="compositionally biased region" description="Polar residues" evidence="2">
    <location>
        <begin position="100"/>
        <end position="113"/>
    </location>
</feature>
<name>A0A9P9E5P7_9HYPO</name>
<comment type="caution">
    <text evidence="3">The sequence shown here is derived from an EMBL/GenBank/DDBJ whole genome shotgun (WGS) entry which is preliminary data.</text>
</comment>
<keyword evidence="4" id="KW-1185">Reference proteome</keyword>
<evidence type="ECO:0000256" key="1">
    <source>
        <dbReference type="SAM" id="Coils"/>
    </source>
</evidence>
<reference evidence="3" key="1">
    <citation type="journal article" date="2021" name="Nat. Commun.">
        <title>Genetic determinants of endophytism in the Arabidopsis root mycobiome.</title>
        <authorList>
            <person name="Mesny F."/>
            <person name="Miyauchi S."/>
            <person name="Thiergart T."/>
            <person name="Pickel B."/>
            <person name="Atanasova L."/>
            <person name="Karlsson M."/>
            <person name="Huettel B."/>
            <person name="Barry K.W."/>
            <person name="Haridas S."/>
            <person name="Chen C."/>
            <person name="Bauer D."/>
            <person name="Andreopoulos W."/>
            <person name="Pangilinan J."/>
            <person name="LaButti K."/>
            <person name="Riley R."/>
            <person name="Lipzen A."/>
            <person name="Clum A."/>
            <person name="Drula E."/>
            <person name="Henrissat B."/>
            <person name="Kohler A."/>
            <person name="Grigoriev I.V."/>
            <person name="Martin F.M."/>
            <person name="Hacquard S."/>
        </authorList>
    </citation>
    <scope>NUCLEOTIDE SEQUENCE</scope>
    <source>
        <strain evidence="3">MPI-CAGE-AT-0147</strain>
    </source>
</reference>
<feature type="region of interest" description="Disordered" evidence="2">
    <location>
        <begin position="99"/>
        <end position="130"/>
    </location>
</feature>